<dbReference type="InterPro" id="IPR003423">
    <property type="entry name" value="OMP_efflux"/>
</dbReference>
<dbReference type="AlphaFoldDB" id="A0A5P2QWM1"/>
<dbReference type="NCBIfam" id="TIGR01845">
    <property type="entry name" value="outer_NodT"/>
    <property type="match status" value="1"/>
</dbReference>
<evidence type="ECO:0000256" key="2">
    <source>
        <dbReference type="RuleBase" id="RU362097"/>
    </source>
</evidence>
<dbReference type="Gene3D" id="2.20.200.10">
    <property type="entry name" value="Outer membrane efflux proteins (OEP)"/>
    <property type="match status" value="1"/>
</dbReference>
<evidence type="ECO:0000256" key="1">
    <source>
        <dbReference type="ARBA" id="ARBA00007613"/>
    </source>
</evidence>
<organism evidence="3 4">
    <name type="scientific">Paracoccus yeei</name>
    <dbReference type="NCBI Taxonomy" id="147645"/>
    <lineage>
        <taxon>Bacteria</taxon>
        <taxon>Pseudomonadati</taxon>
        <taxon>Pseudomonadota</taxon>
        <taxon>Alphaproteobacteria</taxon>
        <taxon>Rhodobacterales</taxon>
        <taxon>Paracoccaceae</taxon>
        <taxon>Paracoccus</taxon>
    </lineage>
</organism>
<proteinExistence type="inferred from homology"/>
<dbReference type="EMBL" id="CP044081">
    <property type="protein sequence ID" value="QEU10538.1"/>
    <property type="molecule type" value="Genomic_DNA"/>
</dbReference>
<name>A0A5P2QWM1_9RHOB</name>
<sequence length="466" mass="49000">MTQDLKLSRRLLMGGMASMMALSACGQQAYTAPQPDLPDRFAAQSPARRAGNNVWWSAFRDSQLDQLVAAGLARNLDVLTALSVIREAQANARLVGANDIPQVTLEGAASRGDSQGTGTVLDSSSGTLGVSWLIDLFGQNRAARQGAAAQLDSAYLSAEVARLTVASAIAQAYIDARYYQQAAALTRQSLESRQRTLRLTRQQDVLGAVSRLEVLQAEQLVTQGEAALPALEVGRDQAINRLATLTAGRTADIAARLGRAGGQPRARYRASVGVPADVVRARPDVRVAERNLAAAVAAVGEARAAFYPKLTLSGSVTPMDLGSAGSTKSWGFGPQISVPLFSGGANQARLSAAQARAEQARLAWQSSVLNAVEEIENALAGYNRDARAVAAQSRLVDNASESVDLARTSYELGEAGFFPVLDAERVLLSARQDLANALRQQALNFISLSAAAAGGVGLPPVPRTPS</sequence>
<comment type="subcellular location">
    <subcellularLocation>
        <location evidence="2">Cell membrane</location>
        <topology evidence="2">Lipid-anchor</topology>
    </subcellularLocation>
</comment>
<dbReference type="PANTHER" id="PTHR30203">
    <property type="entry name" value="OUTER MEMBRANE CATION EFFLUX PROTEIN"/>
    <property type="match status" value="1"/>
</dbReference>
<dbReference type="GO" id="GO:0005886">
    <property type="term" value="C:plasma membrane"/>
    <property type="evidence" value="ECO:0007669"/>
    <property type="project" value="UniProtKB-SubCell"/>
</dbReference>
<keyword evidence="2" id="KW-0449">Lipoprotein</keyword>
<keyword evidence="2" id="KW-0812">Transmembrane</keyword>
<gene>
    <name evidence="3" type="ORF">FOB51_16705</name>
</gene>
<evidence type="ECO:0000313" key="4">
    <source>
        <dbReference type="Proteomes" id="UP000324507"/>
    </source>
</evidence>
<dbReference type="SUPFAM" id="SSF56954">
    <property type="entry name" value="Outer membrane efflux proteins (OEP)"/>
    <property type="match status" value="1"/>
</dbReference>
<accession>A0A5P2QWM1</accession>
<dbReference type="Pfam" id="PF02321">
    <property type="entry name" value="OEP"/>
    <property type="match status" value="2"/>
</dbReference>
<dbReference type="Proteomes" id="UP000324507">
    <property type="component" value="Chromosome"/>
</dbReference>
<dbReference type="PANTHER" id="PTHR30203:SF25">
    <property type="entry name" value="OUTER MEMBRANE PROTEIN-RELATED"/>
    <property type="match status" value="1"/>
</dbReference>
<dbReference type="Gene3D" id="1.20.1600.10">
    <property type="entry name" value="Outer membrane efflux proteins (OEP)"/>
    <property type="match status" value="1"/>
</dbReference>
<keyword evidence="2" id="KW-0564">Palmitate</keyword>
<comment type="similarity">
    <text evidence="1 2">Belongs to the outer membrane factor (OMF) (TC 1.B.17) family.</text>
</comment>
<keyword evidence="2" id="KW-1134">Transmembrane beta strand</keyword>
<keyword evidence="2" id="KW-0472">Membrane</keyword>
<protein>
    <submittedName>
        <fullName evidence="3">Efflux transporter outer membrane subunit</fullName>
    </submittedName>
</protein>
<feature type="chain" id="PRO_5025076669" evidence="2">
    <location>
        <begin position="27"/>
        <end position="466"/>
    </location>
</feature>
<reference evidence="3 4" key="1">
    <citation type="submission" date="2019-09" db="EMBL/GenBank/DDBJ databases">
        <title>FDA dAtabase for Regulatory Grade micrObial Sequences (FDA-ARGOS): Supporting development and validation of Infectious Disease Dx tests.</title>
        <authorList>
            <person name="Sciortino C."/>
            <person name="Tallon L."/>
            <person name="Sadzewicz L."/>
            <person name="Vavikolanu K."/>
            <person name="Mehta A."/>
            <person name="Aluvathingal J."/>
            <person name="Nadendla S."/>
            <person name="Nandy P."/>
            <person name="Geyer C."/>
            <person name="Yan Y."/>
            <person name="Sichtig H."/>
        </authorList>
    </citation>
    <scope>NUCLEOTIDE SEQUENCE [LARGE SCALE GENOMIC DNA]</scope>
    <source>
        <strain evidence="3 4">FDAARGOS_643</strain>
    </source>
</reference>
<evidence type="ECO:0000313" key="3">
    <source>
        <dbReference type="EMBL" id="QEU10538.1"/>
    </source>
</evidence>
<dbReference type="PROSITE" id="PS51257">
    <property type="entry name" value="PROKAR_LIPOPROTEIN"/>
    <property type="match status" value="1"/>
</dbReference>
<dbReference type="GO" id="GO:0015562">
    <property type="term" value="F:efflux transmembrane transporter activity"/>
    <property type="evidence" value="ECO:0007669"/>
    <property type="project" value="InterPro"/>
</dbReference>
<feature type="signal peptide" evidence="2">
    <location>
        <begin position="1"/>
        <end position="26"/>
    </location>
</feature>
<keyword evidence="2" id="KW-0732">Signal</keyword>
<dbReference type="InterPro" id="IPR010131">
    <property type="entry name" value="MdtP/NodT-like"/>
</dbReference>